<dbReference type="EMBL" id="GBXM01069159">
    <property type="protein sequence ID" value="JAH39418.1"/>
    <property type="molecule type" value="Transcribed_RNA"/>
</dbReference>
<reference evidence="1" key="1">
    <citation type="submission" date="2014-11" db="EMBL/GenBank/DDBJ databases">
        <authorList>
            <person name="Amaro Gonzalez C."/>
        </authorList>
    </citation>
    <scope>NUCLEOTIDE SEQUENCE</scope>
</reference>
<reference evidence="1" key="2">
    <citation type="journal article" date="2015" name="Fish Shellfish Immunol.">
        <title>Early steps in the European eel (Anguilla anguilla)-Vibrio vulnificus interaction in the gills: Role of the RtxA13 toxin.</title>
        <authorList>
            <person name="Callol A."/>
            <person name="Pajuelo D."/>
            <person name="Ebbesson L."/>
            <person name="Teles M."/>
            <person name="MacKenzie S."/>
            <person name="Amaro C."/>
        </authorList>
    </citation>
    <scope>NUCLEOTIDE SEQUENCE</scope>
</reference>
<name>A0A0E9SG02_ANGAN</name>
<sequence length="28" mass="3191">MDAVKVRIFEFNSALQKSSSVCYDVCCF</sequence>
<proteinExistence type="predicted"/>
<accession>A0A0E9SG02</accession>
<evidence type="ECO:0000313" key="1">
    <source>
        <dbReference type="EMBL" id="JAH39418.1"/>
    </source>
</evidence>
<organism evidence="1">
    <name type="scientific">Anguilla anguilla</name>
    <name type="common">European freshwater eel</name>
    <name type="synonym">Muraena anguilla</name>
    <dbReference type="NCBI Taxonomy" id="7936"/>
    <lineage>
        <taxon>Eukaryota</taxon>
        <taxon>Metazoa</taxon>
        <taxon>Chordata</taxon>
        <taxon>Craniata</taxon>
        <taxon>Vertebrata</taxon>
        <taxon>Euteleostomi</taxon>
        <taxon>Actinopterygii</taxon>
        <taxon>Neopterygii</taxon>
        <taxon>Teleostei</taxon>
        <taxon>Anguilliformes</taxon>
        <taxon>Anguillidae</taxon>
        <taxon>Anguilla</taxon>
    </lineage>
</organism>
<dbReference type="AlphaFoldDB" id="A0A0E9SG02"/>
<protein>
    <submittedName>
        <fullName evidence="1">Uncharacterized protein</fullName>
    </submittedName>
</protein>